<gene>
    <name evidence="3" type="ORF">CLV71_111191</name>
</gene>
<dbReference type="Proteomes" id="UP000294927">
    <property type="component" value="Unassembled WGS sequence"/>
</dbReference>
<dbReference type="RefSeq" id="WP_133905889.1">
    <property type="nucleotide sequence ID" value="NZ_SOCP01000011.1"/>
</dbReference>
<feature type="domain" description="NAD(P)-binding" evidence="2">
    <location>
        <begin position="7"/>
        <end position="191"/>
    </location>
</feature>
<feature type="region of interest" description="Disordered" evidence="1">
    <location>
        <begin position="149"/>
        <end position="169"/>
    </location>
</feature>
<reference evidence="3 4" key="1">
    <citation type="submission" date="2019-03" db="EMBL/GenBank/DDBJ databases">
        <title>Genomic Encyclopedia of Archaeal and Bacterial Type Strains, Phase II (KMG-II): from individual species to whole genera.</title>
        <authorList>
            <person name="Goeker M."/>
        </authorList>
    </citation>
    <scope>NUCLEOTIDE SEQUENCE [LARGE SCALE GENOMIC DNA]</scope>
    <source>
        <strain evidence="3 4">DSM 45499</strain>
    </source>
</reference>
<dbReference type="PANTHER" id="PTHR15020:SF50">
    <property type="entry name" value="UPF0659 PROTEIN YMR090W"/>
    <property type="match status" value="1"/>
</dbReference>
<dbReference type="PANTHER" id="PTHR15020">
    <property type="entry name" value="FLAVIN REDUCTASE-RELATED"/>
    <property type="match status" value="1"/>
</dbReference>
<dbReference type="Pfam" id="PF13460">
    <property type="entry name" value="NAD_binding_10"/>
    <property type="match status" value="1"/>
</dbReference>
<keyword evidence="4" id="KW-1185">Reference proteome</keyword>
<organism evidence="3 4">
    <name type="scientific">Actinophytocola oryzae</name>
    <dbReference type="NCBI Taxonomy" id="502181"/>
    <lineage>
        <taxon>Bacteria</taxon>
        <taxon>Bacillati</taxon>
        <taxon>Actinomycetota</taxon>
        <taxon>Actinomycetes</taxon>
        <taxon>Pseudonocardiales</taxon>
        <taxon>Pseudonocardiaceae</taxon>
    </lineage>
</organism>
<comment type="caution">
    <text evidence="3">The sequence shown here is derived from an EMBL/GenBank/DDBJ whole genome shotgun (WGS) entry which is preliminary data.</text>
</comment>
<dbReference type="SUPFAM" id="SSF51735">
    <property type="entry name" value="NAD(P)-binding Rossmann-fold domains"/>
    <property type="match status" value="1"/>
</dbReference>
<name>A0A4R7VB37_9PSEU</name>
<dbReference type="InterPro" id="IPR036291">
    <property type="entry name" value="NAD(P)-bd_dom_sf"/>
</dbReference>
<evidence type="ECO:0000313" key="4">
    <source>
        <dbReference type="Proteomes" id="UP000294927"/>
    </source>
</evidence>
<protein>
    <recommendedName>
        <fullName evidence="2">NAD(P)-binding domain-containing protein</fullName>
    </recommendedName>
</protein>
<proteinExistence type="predicted"/>
<evidence type="ECO:0000313" key="3">
    <source>
        <dbReference type="EMBL" id="TDV46233.1"/>
    </source>
</evidence>
<evidence type="ECO:0000256" key="1">
    <source>
        <dbReference type="SAM" id="MobiDB-lite"/>
    </source>
</evidence>
<dbReference type="AlphaFoldDB" id="A0A4R7VB37"/>
<dbReference type="Gene3D" id="3.40.50.720">
    <property type="entry name" value="NAD(P)-binding Rossmann-like Domain"/>
    <property type="match status" value="1"/>
</dbReference>
<accession>A0A4R7VB37</accession>
<dbReference type="OrthoDB" id="3763081at2"/>
<dbReference type="EMBL" id="SOCP01000011">
    <property type="protein sequence ID" value="TDV46233.1"/>
    <property type="molecule type" value="Genomic_DNA"/>
</dbReference>
<sequence>MTLTILGVSGELGQELTRQALDGGHDVVAISRHPERVDGGHRLTRVAADVLDPDAIAKALAGAENVLCALGVSKGESAGVLTAGANAIIAAAPSRIVSVGAFGTGASATAAGLLTRTLLGVFLRTELADKIAADTAILSAGGTVFHAGPMTDGPVSTTRRSVPPDRVPRRLFPAGVSRATVAAAMIEAVHRETRGEILVPLAR</sequence>
<dbReference type="InterPro" id="IPR016040">
    <property type="entry name" value="NAD(P)-bd_dom"/>
</dbReference>
<evidence type="ECO:0000259" key="2">
    <source>
        <dbReference type="Pfam" id="PF13460"/>
    </source>
</evidence>